<proteinExistence type="predicted"/>
<comment type="caution">
    <text evidence="1">The sequence shown here is derived from an EMBL/GenBank/DDBJ whole genome shotgun (WGS) entry which is preliminary data.</text>
</comment>
<gene>
    <name evidence="1" type="ORF">LPJ66_004486</name>
</gene>
<feature type="non-terminal residue" evidence="1">
    <location>
        <position position="1"/>
    </location>
</feature>
<keyword evidence="2" id="KW-1185">Reference proteome</keyword>
<protein>
    <submittedName>
        <fullName evidence="1">Uncharacterized protein</fullName>
    </submittedName>
</protein>
<dbReference type="EMBL" id="JANBPG010000545">
    <property type="protein sequence ID" value="KAJ1895618.1"/>
    <property type="molecule type" value="Genomic_DNA"/>
</dbReference>
<evidence type="ECO:0000313" key="2">
    <source>
        <dbReference type="Proteomes" id="UP001150581"/>
    </source>
</evidence>
<organism evidence="1 2">
    <name type="scientific">Kickxella alabastrina</name>
    <dbReference type="NCBI Taxonomy" id="61397"/>
    <lineage>
        <taxon>Eukaryota</taxon>
        <taxon>Fungi</taxon>
        <taxon>Fungi incertae sedis</taxon>
        <taxon>Zoopagomycota</taxon>
        <taxon>Kickxellomycotina</taxon>
        <taxon>Kickxellomycetes</taxon>
        <taxon>Kickxellales</taxon>
        <taxon>Kickxellaceae</taxon>
        <taxon>Kickxella</taxon>
    </lineage>
</organism>
<sequence>LAELPMLSAGQGNPVFELDSDVYVYVCRLVPCASVCYTAQSAAKSAKEPPIFEFPNIRRVVTISTAHKAPSYAADNNNQKSRCSRKGKKHGYRHCQNQNKQTSQPNVLKPGKTRSVFIHLLSDFNKIGTAKDSGACLMLPGSIQLSGGDSIHLQNVIPGSEIIIKSSGFDRAQFLLVDMPAYDDEETKSI</sequence>
<evidence type="ECO:0000313" key="1">
    <source>
        <dbReference type="EMBL" id="KAJ1895618.1"/>
    </source>
</evidence>
<name>A0ACC1IHS5_9FUNG</name>
<accession>A0ACC1IHS5</accession>
<dbReference type="Proteomes" id="UP001150581">
    <property type="component" value="Unassembled WGS sequence"/>
</dbReference>
<reference evidence="1" key="1">
    <citation type="submission" date="2022-07" db="EMBL/GenBank/DDBJ databases">
        <title>Phylogenomic reconstructions and comparative analyses of Kickxellomycotina fungi.</title>
        <authorList>
            <person name="Reynolds N.K."/>
            <person name="Stajich J.E."/>
            <person name="Barry K."/>
            <person name="Grigoriev I.V."/>
            <person name="Crous P."/>
            <person name="Smith M.E."/>
        </authorList>
    </citation>
    <scope>NUCLEOTIDE SEQUENCE</scope>
    <source>
        <strain evidence="1">Benny 63K</strain>
    </source>
</reference>